<protein>
    <submittedName>
        <fullName evidence="2">Maltose alpha-D-glucosyltransferase/alpha-amylase</fullName>
    </submittedName>
</protein>
<keyword evidence="3" id="KW-1185">Reference proteome</keyword>
<keyword evidence="2" id="KW-0808">Transferase</keyword>
<dbReference type="Gene3D" id="3.90.400.10">
    <property type="entry name" value="Oligo-1,6-glucosidase, Domain 2"/>
    <property type="match status" value="1"/>
</dbReference>
<dbReference type="GO" id="GO:0016740">
    <property type="term" value="F:transferase activity"/>
    <property type="evidence" value="ECO:0007669"/>
    <property type="project" value="UniProtKB-KW"/>
</dbReference>
<dbReference type="Pfam" id="PF00128">
    <property type="entry name" value="Alpha-amylase"/>
    <property type="match status" value="2"/>
</dbReference>
<dbReference type="SUPFAM" id="SSF51445">
    <property type="entry name" value="(Trans)glycosidases"/>
    <property type="match status" value="1"/>
</dbReference>
<proteinExistence type="predicted"/>
<dbReference type="SMART" id="SM00642">
    <property type="entry name" value="Aamy"/>
    <property type="match status" value="1"/>
</dbReference>
<feature type="domain" description="Glycosyl hydrolase family 13 catalytic" evidence="1">
    <location>
        <begin position="18"/>
        <end position="414"/>
    </location>
</feature>
<dbReference type="PANTHER" id="PTHR10357:SF219">
    <property type="entry name" value="MALTOSE ALPHA-D-GLUCOSYLTRANSFERASE"/>
    <property type="match status" value="1"/>
</dbReference>
<dbReference type="InterPro" id="IPR017853">
    <property type="entry name" value="GH"/>
</dbReference>
<dbReference type="PANTHER" id="PTHR10357">
    <property type="entry name" value="ALPHA-AMYLASE FAMILY MEMBER"/>
    <property type="match status" value="1"/>
</dbReference>
<dbReference type="OrthoDB" id="3203135at2"/>
<sequence>MTDKATSDLWWKDAVVYCVDVATWLDSDGNGIGDLAGLTRRLDYLSGLGVNCLWLMPFYPSPLGDDGYDITDYYAVDERFGTLGDFVEMIRTADNLGIRVLVDLVLNHTSDQHPWFPKRRDFYVWSDHKEKEPADVAFPGEQDSTWTYNEEAGQWYMHRYYDFMPDLNITHPDVRDEMNKILGFWLELGVSGFRVDSLPLMIETVGTDSRDNPVTYLRSLVEFMGRRRGDAIFLGEANVSPEEQQRYLGMDGGEGVQMLFDFRSCAAQWLSHARGDARPLEEALRSRPRYPQHGQYANFCRHHDELNLGDLAEDERDEIFAAFAPEETHRVYGRGIRRRLAPMLGNDPRRIRLVLALTLALPGTPVLLYGDELGMGEDLSLHGRLAVRSPMQWSARPNGGFSRADELYRPVHADGEYGYRTVNVVDQRHEPDSLVAWMTRAIQVRRECPEMGWGEWRILDLGDSRVLGLDYRWRDGGVVTLHNLSADDVRVSLPDDLDLTGVEGIRRMFGEGPADSGKEIDLPGYGYSWLRLVDEQITTAII</sequence>
<evidence type="ECO:0000313" key="3">
    <source>
        <dbReference type="Proteomes" id="UP000316096"/>
    </source>
</evidence>
<dbReference type="CDD" id="cd11334">
    <property type="entry name" value="AmyAc_TreS"/>
    <property type="match status" value="1"/>
</dbReference>
<dbReference type="AlphaFoldDB" id="A0A543CV79"/>
<name>A0A543CV79_9ACTN</name>
<dbReference type="RefSeq" id="WP_141960885.1">
    <property type="nucleotide sequence ID" value="NZ_VFOZ01000001.1"/>
</dbReference>
<evidence type="ECO:0000313" key="2">
    <source>
        <dbReference type="EMBL" id="TQM00997.1"/>
    </source>
</evidence>
<dbReference type="Gene3D" id="3.20.20.80">
    <property type="entry name" value="Glycosidases"/>
    <property type="match status" value="1"/>
</dbReference>
<dbReference type="InterPro" id="IPR006047">
    <property type="entry name" value="GH13_cat_dom"/>
</dbReference>
<dbReference type="GO" id="GO:0005975">
    <property type="term" value="P:carbohydrate metabolic process"/>
    <property type="evidence" value="ECO:0007669"/>
    <property type="project" value="InterPro"/>
</dbReference>
<organism evidence="2 3">
    <name type="scientific">Actinoallomurus bryophytorum</name>
    <dbReference type="NCBI Taxonomy" id="1490222"/>
    <lineage>
        <taxon>Bacteria</taxon>
        <taxon>Bacillati</taxon>
        <taxon>Actinomycetota</taxon>
        <taxon>Actinomycetes</taxon>
        <taxon>Streptosporangiales</taxon>
        <taxon>Thermomonosporaceae</taxon>
        <taxon>Actinoallomurus</taxon>
    </lineage>
</organism>
<gene>
    <name evidence="2" type="ORF">FB559_6740</name>
</gene>
<dbReference type="EMBL" id="VFOZ01000001">
    <property type="protein sequence ID" value="TQM00997.1"/>
    <property type="molecule type" value="Genomic_DNA"/>
</dbReference>
<dbReference type="Proteomes" id="UP000316096">
    <property type="component" value="Unassembled WGS sequence"/>
</dbReference>
<dbReference type="InterPro" id="IPR045857">
    <property type="entry name" value="O16G_dom_2"/>
</dbReference>
<accession>A0A543CV79</accession>
<evidence type="ECO:0000259" key="1">
    <source>
        <dbReference type="SMART" id="SM00642"/>
    </source>
</evidence>
<comment type="caution">
    <text evidence="2">The sequence shown here is derived from an EMBL/GenBank/DDBJ whole genome shotgun (WGS) entry which is preliminary data.</text>
</comment>
<reference evidence="2 3" key="1">
    <citation type="submission" date="2019-06" db="EMBL/GenBank/DDBJ databases">
        <title>Sequencing the genomes of 1000 actinobacteria strains.</title>
        <authorList>
            <person name="Klenk H.-P."/>
        </authorList>
    </citation>
    <scope>NUCLEOTIDE SEQUENCE [LARGE SCALE GENOMIC DNA]</scope>
    <source>
        <strain evidence="2 3">DSM 102200</strain>
    </source>
</reference>